<evidence type="ECO:0000313" key="1">
    <source>
        <dbReference type="EMBL" id="MDO7896441.1"/>
    </source>
</evidence>
<organism evidence="1 2">
    <name type="scientific">Pseudomonas citrulli</name>
    <dbReference type="NCBI Taxonomy" id="3064347"/>
    <lineage>
        <taxon>Bacteria</taxon>
        <taxon>Pseudomonadati</taxon>
        <taxon>Pseudomonadota</taxon>
        <taxon>Gammaproteobacteria</taxon>
        <taxon>Pseudomonadales</taxon>
        <taxon>Pseudomonadaceae</taxon>
        <taxon>Pseudomonas</taxon>
    </lineage>
</organism>
<gene>
    <name evidence="1" type="ORF">Q6A48_06010</name>
</gene>
<dbReference type="Proteomes" id="UP001228019">
    <property type="component" value="Unassembled WGS sequence"/>
</dbReference>
<dbReference type="RefSeq" id="WP_304552637.1">
    <property type="nucleotide sequence ID" value="NZ_JAUQOP010000005.1"/>
</dbReference>
<protein>
    <submittedName>
        <fullName evidence="1">Uncharacterized protein</fullName>
    </submittedName>
</protein>
<dbReference type="EMBL" id="JAUQOP010000005">
    <property type="protein sequence ID" value="MDO7896441.1"/>
    <property type="molecule type" value="Genomic_DNA"/>
</dbReference>
<sequence>MAAQKNNSENLIVNGTFDTSLEGWSSNQVTWVSGRARLAPAARLSQTVGLSAPGVVKLLFNVSSYYGVGGVRLSSGDGYCTINRAGEYEVDFTIDNGGSVDLIFTSQGAYDVDNVELRFAEAECTPVQLLQNGNFDNALEGWDYDGEVKIVDGQAHMSERSRLFQEIAVKPGTPIRVNYTYKTSNPVGFSCTILEYGPRWNSVAPDWISAHQTFVAPEGVAPSLVHLEFRLHAAPSGPPFFAYLHNLEVWACPGEAGMTKTRHDLWSIP</sequence>
<name>A0ABT9BW81_9PSED</name>
<comment type="caution">
    <text evidence="1">The sequence shown here is derived from an EMBL/GenBank/DDBJ whole genome shotgun (WGS) entry which is preliminary data.</text>
</comment>
<accession>A0ABT9BW81</accession>
<reference evidence="1 2" key="1">
    <citation type="submission" date="2023-07" db="EMBL/GenBank/DDBJ databases">
        <title>Identification of four novel Pseudomonas species associated with bacterial leaf spot of cucurbits.</title>
        <authorList>
            <person name="Fullem K.R."/>
        </authorList>
    </citation>
    <scope>NUCLEOTIDE SEQUENCE [LARGE SCALE GENOMIC DNA]</scope>
    <source>
        <strain evidence="1 2">K18</strain>
    </source>
</reference>
<evidence type="ECO:0000313" key="2">
    <source>
        <dbReference type="Proteomes" id="UP001228019"/>
    </source>
</evidence>
<proteinExistence type="predicted"/>
<keyword evidence="2" id="KW-1185">Reference proteome</keyword>